<keyword evidence="2" id="KW-0472">Membrane</keyword>
<sequence length="248" mass="28510">MDMTTRIADLPENITMQMPNAYASNMMNSGPNLSGSGGGSDQGVPTNYIPINIHPNPYGISAQNPILPNPIQTSSPNQQQQQQQQQQQYQQQIPIQQQMSQEAVNRMDYENMPQRRLPSRDIPIDKSDYLHDEEIQANYIPKPKLTGDYVREHAGSVEKKIEENEKRKYKESKLDQLLSEFQIPIMICFLYFVFQLPIMNTLLFKKVSFLSIYNADGHFNIYGLLLKSILFGNCFYLLTKITDFISSF</sequence>
<dbReference type="EMBL" id="MN739659">
    <property type="protein sequence ID" value="QHT18781.1"/>
    <property type="molecule type" value="Genomic_DNA"/>
</dbReference>
<protein>
    <submittedName>
        <fullName evidence="3">Uncharacterized protein</fullName>
    </submittedName>
</protein>
<reference evidence="3" key="1">
    <citation type="journal article" date="2020" name="Nature">
        <title>Giant virus diversity and host interactions through global metagenomics.</title>
        <authorList>
            <person name="Schulz F."/>
            <person name="Roux S."/>
            <person name="Paez-Espino D."/>
            <person name="Jungbluth S."/>
            <person name="Walsh D.A."/>
            <person name="Denef V.J."/>
            <person name="McMahon K.D."/>
            <person name="Konstantinidis K.T."/>
            <person name="Eloe-Fadrosh E.A."/>
            <person name="Kyrpides N.C."/>
            <person name="Woyke T."/>
        </authorList>
    </citation>
    <scope>NUCLEOTIDE SEQUENCE</scope>
    <source>
        <strain evidence="3">GVMAG-M-3300023174-49</strain>
    </source>
</reference>
<accession>A0A6C0DQS4</accession>
<feature type="transmembrane region" description="Helical" evidence="2">
    <location>
        <begin position="177"/>
        <end position="199"/>
    </location>
</feature>
<keyword evidence="2" id="KW-1133">Transmembrane helix</keyword>
<keyword evidence="2" id="KW-0812">Transmembrane</keyword>
<feature type="compositionally biased region" description="Low complexity" evidence="1">
    <location>
        <begin position="70"/>
        <end position="100"/>
    </location>
</feature>
<evidence type="ECO:0000256" key="2">
    <source>
        <dbReference type="SAM" id="Phobius"/>
    </source>
</evidence>
<name>A0A6C0DQS4_9ZZZZ</name>
<evidence type="ECO:0000256" key="1">
    <source>
        <dbReference type="SAM" id="MobiDB-lite"/>
    </source>
</evidence>
<dbReference type="AlphaFoldDB" id="A0A6C0DQS4"/>
<feature type="region of interest" description="Disordered" evidence="1">
    <location>
        <begin position="59"/>
        <end position="100"/>
    </location>
</feature>
<proteinExistence type="predicted"/>
<organism evidence="3">
    <name type="scientific">viral metagenome</name>
    <dbReference type="NCBI Taxonomy" id="1070528"/>
    <lineage>
        <taxon>unclassified sequences</taxon>
        <taxon>metagenomes</taxon>
        <taxon>organismal metagenomes</taxon>
    </lineage>
</organism>
<evidence type="ECO:0000313" key="3">
    <source>
        <dbReference type="EMBL" id="QHT18781.1"/>
    </source>
</evidence>
<feature type="transmembrane region" description="Helical" evidence="2">
    <location>
        <begin position="219"/>
        <end position="238"/>
    </location>
</feature>